<gene>
    <name evidence="1" type="ORF">CL176_02205</name>
</gene>
<organism evidence="1 2">
    <name type="scientific">Suicoccus acidiformans</name>
    <dbReference type="NCBI Taxonomy" id="2036206"/>
    <lineage>
        <taxon>Bacteria</taxon>
        <taxon>Bacillati</taxon>
        <taxon>Bacillota</taxon>
        <taxon>Bacilli</taxon>
        <taxon>Lactobacillales</taxon>
        <taxon>Aerococcaceae</taxon>
        <taxon>Suicoccus</taxon>
    </lineage>
</organism>
<evidence type="ECO:0000313" key="2">
    <source>
        <dbReference type="Proteomes" id="UP000263232"/>
    </source>
</evidence>
<keyword evidence="2" id="KW-1185">Reference proteome</keyword>
<sequence length="64" mass="7018">MKLTTLQKILGEQLELLAGKSETLQPIDVDKANAITAMSKQIINNASVILRAERQNGKAKEDLI</sequence>
<protein>
    <submittedName>
        <fullName evidence="1">Uncharacterized protein</fullName>
    </submittedName>
</protein>
<reference evidence="1 2" key="1">
    <citation type="submission" date="2017-09" db="EMBL/GenBank/DDBJ databases">
        <title>Complete genome sequence of Oxytococcus suis strain ZY16052.</title>
        <authorList>
            <person name="Li F."/>
        </authorList>
    </citation>
    <scope>NUCLEOTIDE SEQUENCE [LARGE SCALE GENOMIC DNA]</scope>
    <source>
        <strain evidence="1 2">ZY16052</strain>
    </source>
</reference>
<dbReference type="Proteomes" id="UP000263232">
    <property type="component" value="Chromosome"/>
</dbReference>
<proteinExistence type="predicted"/>
<dbReference type="EMBL" id="CP023434">
    <property type="protein sequence ID" value="AXY24931.1"/>
    <property type="molecule type" value="Genomic_DNA"/>
</dbReference>
<dbReference type="RefSeq" id="WP_118989853.1">
    <property type="nucleotide sequence ID" value="NZ_CP023434.1"/>
</dbReference>
<dbReference type="OrthoDB" id="9912423at2"/>
<accession>A0A347WIM4</accession>
<dbReference type="KEGG" id="abae:CL176_02205"/>
<name>A0A347WIM4_9LACT</name>
<evidence type="ECO:0000313" key="1">
    <source>
        <dbReference type="EMBL" id="AXY24931.1"/>
    </source>
</evidence>
<dbReference type="AlphaFoldDB" id="A0A347WIM4"/>